<dbReference type="Gene3D" id="3.20.20.140">
    <property type="entry name" value="Metal-dependent hydrolases"/>
    <property type="match status" value="1"/>
</dbReference>
<dbReference type="EC" id="3.5.1.25" evidence="5"/>
<dbReference type="InterPro" id="IPR011059">
    <property type="entry name" value="Metal-dep_hydrolase_composite"/>
</dbReference>
<dbReference type="RefSeq" id="WP_343845538.1">
    <property type="nucleotide sequence ID" value="NZ_BAAAEI010000014.1"/>
</dbReference>
<dbReference type="SUPFAM" id="SSF51556">
    <property type="entry name" value="Metallo-dependent hydrolases"/>
    <property type="match status" value="1"/>
</dbReference>
<keyword evidence="3 5" id="KW-0378">Hydrolase</keyword>
<dbReference type="CDD" id="cd00854">
    <property type="entry name" value="NagA"/>
    <property type="match status" value="1"/>
</dbReference>
<evidence type="ECO:0000313" key="8">
    <source>
        <dbReference type="Proteomes" id="UP001501757"/>
    </source>
</evidence>
<accession>A0ABN0XD02</accession>
<dbReference type="Proteomes" id="UP001501757">
    <property type="component" value="Unassembled WGS sequence"/>
</dbReference>
<dbReference type="InterPro" id="IPR003764">
    <property type="entry name" value="GlcNAc_6-P_deAcase"/>
</dbReference>
<comment type="similarity">
    <text evidence="1 5">Belongs to the metallo-dependent hydrolases superfamily. NagA family.</text>
</comment>
<dbReference type="Pfam" id="PF01979">
    <property type="entry name" value="Amidohydro_1"/>
    <property type="match status" value="1"/>
</dbReference>
<dbReference type="PIRSF" id="PIRSF038994">
    <property type="entry name" value="NagA"/>
    <property type="match status" value="1"/>
</dbReference>
<dbReference type="EMBL" id="BAAAEI010000014">
    <property type="protein sequence ID" value="GAA0361098.1"/>
    <property type="molecule type" value="Genomic_DNA"/>
</dbReference>
<gene>
    <name evidence="7" type="primary">nagA_2</name>
    <name evidence="7" type="ORF">GCM10009092_26770</name>
</gene>
<evidence type="ECO:0000259" key="6">
    <source>
        <dbReference type="Pfam" id="PF01979"/>
    </source>
</evidence>
<name>A0ABN0XD02_9ALTE</name>
<dbReference type="SUPFAM" id="SSF51338">
    <property type="entry name" value="Composite domain of metallo-dependent hydrolases"/>
    <property type="match status" value="1"/>
</dbReference>
<keyword evidence="4 5" id="KW-0119">Carbohydrate metabolism</keyword>
<evidence type="ECO:0000256" key="1">
    <source>
        <dbReference type="ARBA" id="ARBA00010716"/>
    </source>
</evidence>
<comment type="catalytic activity">
    <reaction evidence="5">
        <text>N-acetyl-D-glucosamine 6-phosphate + H2O = D-glucosamine 6-phosphate + acetate</text>
        <dbReference type="Rhea" id="RHEA:22936"/>
        <dbReference type="ChEBI" id="CHEBI:15377"/>
        <dbReference type="ChEBI" id="CHEBI:30089"/>
        <dbReference type="ChEBI" id="CHEBI:57513"/>
        <dbReference type="ChEBI" id="CHEBI:58725"/>
        <dbReference type="EC" id="3.5.1.25"/>
    </reaction>
</comment>
<feature type="domain" description="Amidohydrolase-related" evidence="6">
    <location>
        <begin position="52"/>
        <end position="367"/>
    </location>
</feature>
<dbReference type="Gene3D" id="2.30.40.10">
    <property type="entry name" value="Urease, subunit C, domain 1"/>
    <property type="match status" value="1"/>
</dbReference>
<reference evidence="7 8" key="1">
    <citation type="journal article" date="2019" name="Int. J. Syst. Evol. Microbiol.">
        <title>The Global Catalogue of Microorganisms (GCM) 10K type strain sequencing project: providing services to taxonomists for standard genome sequencing and annotation.</title>
        <authorList>
            <consortium name="The Broad Institute Genomics Platform"/>
            <consortium name="The Broad Institute Genome Sequencing Center for Infectious Disease"/>
            <person name="Wu L."/>
            <person name="Ma J."/>
        </authorList>
    </citation>
    <scope>NUCLEOTIDE SEQUENCE [LARGE SCALE GENOMIC DNA]</scope>
    <source>
        <strain evidence="7 8">JCM 13378</strain>
    </source>
</reference>
<evidence type="ECO:0000256" key="5">
    <source>
        <dbReference type="PIRNR" id="PIRNR038994"/>
    </source>
</evidence>
<dbReference type="InterPro" id="IPR032466">
    <property type="entry name" value="Metal_Hydrolase"/>
</dbReference>
<keyword evidence="8" id="KW-1185">Reference proteome</keyword>
<keyword evidence="2" id="KW-0479">Metal-binding</keyword>
<dbReference type="InterPro" id="IPR006680">
    <property type="entry name" value="Amidohydro-rel"/>
</dbReference>
<dbReference type="NCBIfam" id="TIGR00221">
    <property type="entry name" value="nagA"/>
    <property type="match status" value="1"/>
</dbReference>
<protein>
    <recommendedName>
        <fullName evidence="5">N-acetylgalactosamine-6-phosphate deacetylase</fullName>
        <ecNumber evidence="5">3.5.1.25</ecNumber>
    </recommendedName>
    <alternativeName>
        <fullName evidence="5">N-acetylglucosamine-6-phosphate deacetylase</fullName>
    </alternativeName>
</protein>
<proteinExistence type="inferred from homology"/>
<dbReference type="PANTHER" id="PTHR11113">
    <property type="entry name" value="N-ACETYLGLUCOSAMINE-6-PHOSPHATE DEACETYLASE"/>
    <property type="match status" value="1"/>
</dbReference>
<organism evidence="7 8">
    <name type="scientific">Bowmanella denitrificans</name>
    <dbReference type="NCBI Taxonomy" id="366582"/>
    <lineage>
        <taxon>Bacteria</taxon>
        <taxon>Pseudomonadati</taxon>
        <taxon>Pseudomonadota</taxon>
        <taxon>Gammaproteobacteria</taxon>
        <taxon>Alteromonadales</taxon>
        <taxon>Alteromonadaceae</taxon>
        <taxon>Bowmanella</taxon>
    </lineage>
</organism>
<dbReference type="PANTHER" id="PTHR11113:SF14">
    <property type="entry name" value="N-ACETYLGLUCOSAMINE-6-PHOSPHATE DEACETYLASE"/>
    <property type="match status" value="1"/>
</dbReference>
<sequence>MKAQSYWLACDAAFIGKQWLRPAYLHIQHGVIAQVCETPPPGQPLVNAGPGMVVPGFIDVQVNGGNGVLLNDCPTLAGLRNIFAAHSRFGTTAMLPTLITDSLDCMQRTADAIAQALTSGEPGIVGVHFEGPHMSLAKRGVHSPQYLRSISAAEMAVFARQDLGVKVITVAPEVVSPTQISELVAMQVRVCLGHSNANAEQVQAALQAGASGFTHLYNGMSALTSREPGMVGTALADEHSWCGLILDGHHLHPLSARLAIRAKGVDKIMLVTDAMPPVGTQDTEFAFYGEKVRREGSKLLAPSGSLAGSVLDMAGAVRYAVESLDVGLDDALLMASHSPATFLGIQDHHGSLQVGRRADMLLLDKQLQVQHAWLAGQPWQLENNDNEHC</sequence>
<comment type="caution">
    <text evidence="7">The sequence shown here is derived from an EMBL/GenBank/DDBJ whole genome shotgun (WGS) entry which is preliminary data.</text>
</comment>
<evidence type="ECO:0000313" key="7">
    <source>
        <dbReference type="EMBL" id="GAA0361098.1"/>
    </source>
</evidence>
<evidence type="ECO:0000256" key="4">
    <source>
        <dbReference type="ARBA" id="ARBA00023277"/>
    </source>
</evidence>
<evidence type="ECO:0000256" key="3">
    <source>
        <dbReference type="ARBA" id="ARBA00022801"/>
    </source>
</evidence>
<evidence type="ECO:0000256" key="2">
    <source>
        <dbReference type="ARBA" id="ARBA00022723"/>
    </source>
</evidence>